<proteinExistence type="predicted"/>
<accession>A0A8B8BXI6</accession>
<gene>
    <name evidence="2" type="primary">LOC111113565</name>
</gene>
<name>A0A8B8BXI6_CRAVI</name>
<dbReference type="AlphaFoldDB" id="A0A8B8BXI6"/>
<sequence length="166" mass="19036">MAEYAHVLEQRLPLSVNVGKDTQETTVKFRIIHAAPNRVKMEELVCQRNMENHSRTSVCVLQNFSATTAKVLVVPLRQRNGVRWFMVNSRILGCGRESSSILGFGRESRFVVRFFWFTAVSWDLEENQGSYTKSQYGSYEGCRRPILPLHGDIEYGKRDCGPSPFE</sequence>
<dbReference type="RefSeq" id="XP_022307566.1">
    <property type="nucleotide sequence ID" value="XM_022451858.1"/>
</dbReference>
<organism evidence="1 2">
    <name type="scientific">Crassostrea virginica</name>
    <name type="common">Eastern oyster</name>
    <dbReference type="NCBI Taxonomy" id="6565"/>
    <lineage>
        <taxon>Eukaryota</taxon>
        <taxon>Metazoa</taxon>
        <taxon>Spiralia</taxon>
        <taxon>Lophotrochozoa</taxon>
        <taxon>Mollusca</taxon>
        <taxon>Bivalvia</taxon>
        <taxon>Autobranchia</taxon>
        <taxon>Pteriomorphia</taxon>
        <taxon>Ostreida</taxon>
        <taxon>Ostreoidea</taxon>
        <taxon>Ostreidae</taxon>
        <taxon>Crassostrea</taxon>
    </lineage>
</organism>
<keyword evidence="1" id="KW-1185">Reference proteome</keyword>
<dbReference type="Proteomes" id="UP000694844">
    <property type="component" value="Chromosome 9"/>
</dbReference>
<dbReference type="GeneID" id="111113565"/>
<evidence type="ECO:0000313" key="1">
    <source>
        <dbReference type="Proteomes" id="UP000694844"/>
    </source>
</evidence>
<reference evidence="2" key="1">
    <citation type="submission" date="2025-08" db="UniProtKB">
        <authorList>
            <consortium name="RefSeq"/>
        </authorList>
    </citation>
    <scope>IDENTIFICATION</scope>
    <source>
        <tissue evidence="2">Whole sample</tissue>
    </source>
</reference>
<dbReference type="KEGG" id="cvn:111113565"/>
<protein>
    <submittedName>
        <fullName evidence="2">Uncharacterized protein LOC111113565</fullName>
    </submittedName>
</protein>
<evidence type="ECO:0000313" key="2">
    <source>
        <dbReference type="RefSeq" id="XP_022307566.1"/>
    </source>
</evidence>